<dbReference type="AlphaFoldDB" id="A0A9D1W147"/>
<reference evidence="2" key="1">
    <citation type="journal article" date="2021" name="PeerJ">
        <title>Extensive microbial diversity within the chicken gut microbiome revealed by metagenomics and culture.</title>
        <authorList>
            <person name="Gilroy R."/>
            <person name="Ravi A."/>
            <person name="Getino M."/>
            <person name="Pursley I."/>
            <person name="Horton D.L."/>
            <person name="Alikhan N.F."/>
            <person name="Baker D."/>
            <person name="Gharbi K."/>
            <person name="Hall N."/>
            <person name="Watson M."/>
            <person name="Adriaenssens E.M."/>
            <person name="Foster-Nyarko E."/>
            <person name="Jarju S."/>
            <person name="Secka A."/>
            <person name="Antonio M."/>
            <person name="Oren A."/>
            <person name="Chaudhuri R.R."/>
            <person name="La Ragione R."/>
            <person name="Hildebrand F."/>
            <person name="Pallen M.J."/>
        </authorList>
    </citation>
    <scope>NUCLEOTIDE SEQUENCE</scope>
    <source>
        <strain evidence="2">2189</strain>
    </source>
</reference>
<dbReference type="Proteomes" id="UP000886847">
    <property type="component" value="Unassembled WGS sequence"/>
</dbReference>
<accession>A0A9D1W147</accession>
<proteinExistence type="predicted"/>
<dbReference type="EMBL" id="DXEW01000020">
    <property type="protein sequence ID" value="HIX50367.1"/>
    <property type="molecule type" value="Genomic_DNA"/>
</dbReference>
<feature type="transmembrane region" description="Helical" evidence="1">
    <location>
        <begin position="101"/>
        <end position="127"/>
    </location>
</feature>
<organism evidence="2 3">
    <name type="scientific">Candidatus Borkfalkia faecavium</name>
    <dbReference type="NCBI Taxonomy" id="2838508"/>
    <lineage>
        <taxon>Bacteria</taxon>
        <taxon>Bacillati</taxon>
        <taxon>Bacillota</taxon>
        <taxon>Clostridia</taxon>
        <taxon>Christensenellales</taxon>
        <taxon>Christensenellaceae</taxon>
        <taxon>Candidatus Borkfalkia</taxon>
    </lineage>
</organism>
<feature type="transmembrane region" description="Helical" evidence="1">
    <location>
        <begin position="71"/>
        <end position="89"/>
    </location>
</feature>
<keyword evidence="1" id="KW-1133">Transmembrane helix</keyword>
<feature type="transmembrane region" description="Helical" evidence="1">
    <location>
        <begin position="38"/>
        <end position="59"/>
    </location>
</feature>
<feature type="transmembrane region" description="Helical" evidence="1">
    <location>
        <begin position="12"/>
        <end position="32"/>
    </location>
</feature>
<comment type="caution">
    <text evidence="2">The sequence shown here is derived from an EMBL/GenBank/DDBJ whole genome shotgun (WGS) entry which is preliminary data.</text>
</comment>
<name>A0A9D1W147_9FIRM</name>
<sequence>MKNILSKKGAGFYLQVLTILCAVVGLIAYTVAGQDSYGFVPAVDVLLALGIVCGIVFCVKDFFRAGPILTMAFLGSAVGVFLLSRFMYYAHQFYGIASDPITGAMVATTVAFIGMLVFGMISAFFAWDKEGE</sequence>
<evidence type="ECO:0000313" key="2">
    <source>
        <dbReference type="EMBL" id="HIX50367.1"/>
    </source>
</evidence>
<gene>
    <name evidence="2" type="ORF">H9851_03695</name>
</gene>
<keyword evidence="1" id="KW-0472">Membrane</keyword>
<keyword evidence="1" id="KW-0812">Transmembrane</keyword>
<protein>
    <submittedName>
        <fullName evidence="2">Uncharacterized protein</fullName>
    </submittedName>
</protein>
<evidence type="ECO:0000313" key="3">
    <source>
        <dbReference type="Proteomes" id="UP000886847"/>
    </source>
</evidence>
<evidence type="ECO:0000256" key="1">
    <source>
        <dbReference type="SAM" id="Phobius"/>
    </source>
</evidence>
<reference evidence="2" key="2">
    <citation type="submission" date="2021-04" db="EMBL/GenBank/DDBJ databases">
        <authorList>
            <person name="Gilroy R."/>
        </authorList>
    </citation>
    <scope>NUCLEOTIDE SEQUENCE</scope>
    <source>
        <strain evidence="2">2189</strain>
    </source>
</reference>